<name>A0A916E5Y9_9GLOM</name>
<protein>
    <recommendedName>
        <fullName evidence="5">Transmembrane protein</fullName>
    </recommendedName>
</protein>
<feature type="compositionally biased region" description="Basic residues" evidence="1">
    <location>
        <begin position="141"/>
        <end position="152"/>
    </location>
</feature>
<evidence type="ECO:0000256" key="1">
    <source>
        <dbReference type="SAM" id="MobiDB-lite"/>
    </source>
</evidence>
<dbReference type="OrthoDB" id="2426304at2759"/>
<feature type="transmembrane region" description="Helical" evidence="2">
    <location>
        <begin position="74"/>
        <end position="101"/>
    </location>
</feature>
<dbReference type="Proteomes" id="UP000684084">
    <property type="component" value="Unassembled WGS sequence"/>
</dbReference>
<proteinExistence type="predicted"/>
<evidence type="ECO:0008006" key="5">
    <source>
        <dbReference type="Google" id="ProtNLM"/>
    </source>
</evidence>
<accession>A0A916E5Y9</accession>
<dbReference type="EMBL" id="CAGKOT010000016">
    <property type="protein sequence ID" value="CAB5361655.1"/>
    <property type="molecule type" value="Genomic_DNA"/>
</dbReference>
<keyword evidence="2" id="KW-0812">Transmembrane</keyword>
<dbReference type="AlphaFoldDB" id="A0A916E5Y9"/>
<comment type="caution">
    <text evidence="3">The sequence shown here is derived from an EMBL/GenBank/DDBJ whole genome shotgun (WGS) entry which is preliminary data.</text>
</comment>
<evidence type="ECO:0000313" key="3">
    <source>
        <dbReference type="EMBL" id="CAB5361655.1"/>
    </source>
</evidence>
<keyword evidence="2" id="KW-0472">Membrane</keyword>
<evidence type="ECO:0000313" key="4">
    <source>
        <dbReference type="Proteomes" id="UP000684084"/>
    </source>
</evidence>
<reference evidence="3" key="1">
    <citation type="submission" date="2020-05" db="EMBL/GenBank/DDBJ databases">
        <authorList>
            <person name="Rincon C."/>
            <person name="Sanders R I."/>
            <person name="Robbins C."/>
            <person name="Chaturvedi A."/>
        </authorList>
    </citation>
    <scope>NUCLEOTIDE SEQUENCE</scope>
    <source>
        <strain evidence="3">CHB12</strain>
    </source>
</reference>
<organism evidence="3 4">
    <name type="scientific">Rhizophagus irregularis</name>
    <dbReference type="NCBI Taxonomy" id="588596"/>
    <lineage>
        <taxon>Eukaryota</taxon>
        <taxon>Fungi</taxon>
        <taxon>Fungi incertae sedis</taxon>
        <taxon>Mucoromycota</taxon>
        <taxon>Glomeromycotina</taxon>
        <taxon>Glomeromycetes</taxon>
        <taxon>Glomerales</taxon>
        <taxon>Glomeraceae</taxon>
        <taxon>Rhizophagus</taxon>
    </lineage>
</organism>
<keyword evidence="2" id="KW-1133">Transmembrane helix</keyword>
<sequence length="165" mass="19178">MLNFQCQKVIYQDIIIFYNMKNYMYIMTKSSQLRFFFINLIILSLSQITYSVPINRNRGWVFWYYSNNGQTRDCANYCILTFSIVGVIILLLILCGLLSCYRIKRQALKDGYPSFKSYSFFSKEMDNNETNGNEKNDKSNNSKKGKKSGKGGRRSDSMSEVLTSS</sequence>
<feature type="region of interest" description="Disordered" evidence="1">
    <location>
        <begin position="126"/>
        <end position="165"/>
    </location>
</feature>
<evidence type="ECO:0000256" key="2">
    <source>
        <dbReference type="SAM" id="Phobius"/>
    </source>
</evidence>
<feature type="transmembrane region" description="Helical" evidence="2">
    <location>
        <begin position="33"/>
        <end position="54"/>
    </location>
</feature>
<gene>
    <name evidence="3" type="ORF">CHRIB12_LOCUS8795</name>
</gene>